<name>A0A495RQM6_9FLAO</name>
<dbReference type="Proteomes" id="UP000280091">
    <property type="component" value="Unassembled WGS sequence"/>
</dbReference>
<organism evidence="1 2">
    <name type="scientific">Flavobacterium limicola</name>
    <dbReference type="NCBI Taxonomy" id="180441"/>
    <lineage>
        <taxon>Bacteria</taxon>
        <taxon>Pseudomonadati</taxon>
        <taxon>Bacteroidota</taxon>
        <taxon>Flavobacteriia</taxon>
        <taxon>Flavobacteriales</taxon>
        <taxon>Flavobacteriaceae</taxon>
        <taxon>Flavobacterium</taxon>
    </lineage>
</organism>
<sequence length="118" mass="13625">MDNKDLEVWKKSMDLVETIYKLTQTFPDSEKFGLTSQMRRSAVSIPSNIAEGSARKGDKELIHFLYIALGSLSELDTQYTIAVRINYTSKEENIENQITDVKKILLGFRNYLERKSEK</sequence>
<gene>
    <name evidence="1" type="ORF">BC952_3079</name>
</gene>
<dbReference type="AlphaFoldDB" id="A0A495RQM6"/>
<reference evidence="1 2" key="1">
    <citation type="submission" date="2018-10" db="EMBL/GenBank/DDBJ databases">
        <title>Genomic Encyclopedia of Archaeal and Bacterial Type Strains, Phase II (KMG-II): from individual species to whole genera.</title>
        <authorList>
            <person name="Goeker M."/>
        </authorList>
    </citation>
    <scope>NUCLEOTIDE SEQUENCE [LARGE SCALE GENOMIC DNA]</scope>
    <source>
        <strain evidence="1 2">DSM 15094</strain>
    </source>
</reference>
<evidence type="ECO:0000313" key="2">
    <source>
        <dbReference type="Proteomes" id="UP000280091"/>
    </source>
</evidence>
<dbReference type="OrthoDB" id="9811959at2"/>
<evidence type="ECO:0000313" key="1">
    <source>
        <dbReference type="EMBL" id="RKS89650.1"/>
    </source>
</evidence>
<dbReference type="Pfam" id="PF05635">
    <property type="entry name" value="23S_rRNA_IVP"/>
    <property type="match status" value="1"/>
</dbReference>
<dbReference type="SUPFAM" id="SSF158446">
    <property type="entry name" value="IVS-encoded protein-like"/>
    <property type="match status" value="1"/>
</dbReference>
<dbReference type="EMBL" id="RBXA01000007">
    <property type="protein sequence ID" value="RKS89650.1"/>
    <property type="molecule type" value="Genomic_DNA"/>
</dbReference>
<dbReference type="CDD" id="cd16377">
    <property type="entry name" value="23S_rRNA_IVP_like"/>
    <property type="match status" value="1"/>
</dbReference>
<dbReference type="InterPro" id="IPR012657">
    <property type="entry name" value="23S_rRNA-intervening_sequence"/>
</dbReference>
<dbReference type="PANTHER" id="PTHR38471">
    <property type="entry name" value="FOUR HELIX BUNDLE PROTEIN"/>
    <property type="match status" value="1"/>
</dbReference>
<accession>A0A495RQM6</accession>
<protein>
    <submittedName>
        <fullName evidence="1">Four helix bundle protein</fullName>
    </submittedName>
</protein>
<dbReference type="NCBIfam" id="TIGR02436">
    <property type="entry name" value="four helix bundle protein"/>
    <property type="match status" value="1"/>
</dbReference>
<dbReference type="Gene3D" id="1.20.1440.60">
    <property type="entry name" value="23S rRNA-intervening sequence"/>
    <property type="match status" value="1"/>
</dbReference>
<keyword evidence="2" id="KW-1185">Reference proteome</keyword>
<dbReference type="RefSeq" id="WP_121366310.1">
    <property type="nucleotide sequence ID" value="NZ_RBXA01000007.1"/>
</dbReference>
<comment type="caution">
    <text evidence="1">The sequence shown here is derived from an EMBL/GenBank/DDBJ whole genome shotgun (WGS) entry which is preliminary data.</text>
</comment>
<dbReference type="PANTHER" id="PTHR38471:SF2">
    <property type="entry name" value="FOUR HELIX BUNDLE PROTEIN"/>
    <property type="match status" value="1"/>
</dbReference>
<dbReference type="InterPro" id="IPR036583">
    <property type="entry name" value="23S_rRNA_IVS_sf"/>
</dbReference>
<proteinExistence type="predicted"/>